<dbReference type="CDD" id="cd09917">
    <property type="entry name" value="F-box_SF"/>
    <property type="match status" value="1"/>
</dbReference>
<dbReference type="AlphaFoldDB" id="A0A0C3S8D2"/>
<proteinExistence type="predicted"/>
<gene>
    <name evidence="1" type="ORF">PHLGIDRAFT_161718</name>
</gene>
<accession>A0A0C3S8D2</accession>
<dbReference type="InterPro" id="IPR036047">
    <property type="entry name" value="F-box-like_dom_sf"/>
</dbReference>
<dbReference type="HOGENOM" id="CLU_633271_0_0_1"/>
<evidence type="ECO:0000313" key="2">
    <source>
        <dbReference type="Proteomes" id="UP000053257"/>
    </source>
</evidence>
<dbReference type="SUPFAM" id="SSF81383">
    <property type="entry name" value="F-box domain"/>
    <property type="match status" value="1"/>
</dbReference>
<sequence>MSQKCRATSLPEELFEHILWHLVGGHVFKSLSNAEARHPIATCGCVCRYWASICRPRLFQSLLLRSRQDLEDYSHMLDLPSICDLMPLPYLTVRLIAKPDGHEEPWLHLFPSSVLGKLPHKSFGVPIFSVDASNLRTKKTLRLNTLHPSIPRTLPTVFTPVTALELVRVHFRDGAELVKLINGLVLLKRMDLVDLTWDTSPDVTAFLTIKAPTLSLVVVTCDRISPLWFLPALLAKTGRELDGRRLRTPECILGDGEYEALLDLLQTSRMNVPMDTSVPVVRDIHREATEDNGHVHVTFSADQGRKRLIPMLSLDFRPRLSPAGSTQVNNSITLWACNVRFIWFDSPSPKQWIAGELAEFAQCARGLTHLESIVHRFEVQADAAEFVKLYGVELAAVGNTRCMYRAPGEVGQFVEYPLGPSKKASLMRASVDYVEFH</sequence>
<dbReference type="OrthoDB" id="2804335at2759"/>
<reference evidence="1 2" key="1">
    <citation type="journal article" date="2014" name="PLoS Genet.">
        <title>Analysis of the Phlebiopsis gigantea genome, transcriptome and secretome provides insight into its pioneer colonization strategies of wood.</title>
        <authorList>
            <person name="Hori C."/>
            <person name="Ishida T."/>
            <person name="Igarashi K."/>
            <person name="Samejima M."/>
            <person name="Suzuki H."/>
            <person name="Master E."/>
            <person name="Ferreira P."/>
            <person name="Ruiz-Duenas F.J."/>
            <person name="Held B."/>
            <person name="Canessa P."/>
            <person name="Larrondo L.F."/>
            <person name="Schmoll M."/>
            <person name="Druzhinina I.S."/>
            <person name="Kubicek C.P."/>
            <person name="Gaskell J.A."/>
            <person name="Kersten P."/>
            <person name="St John F."/>
            <person name="Glasner J."/>
            <person name="Sabat G."/>
            <person name="Splinter BonDurant S."/>
            <person name="Syed K."/>
            <person name="Yadav J."/>
            <person name="Mgbeahuruike A.C."/>
            <person name="Kovalchuk A."/>
            <person name="Asiegbu F.O."/>
            <person name="Lackner G."/>
            <person name="Hoffmeister D."/>
            <person name="Rencoret J."/>
            <person name="Gutierrez A."/>
            <person name="Sun H."/>
            <person name="Lindquist E."/>
            <person name="Barry K."/>
            <person name="Riley R."/>
            <person name="Grigoriev I.V."/>
            <person name="Henrissat B."/>
            <person name="Kues U."/>
            <person name="Berka R.M."/>
            <person name="Martinez A.T."/>
            <person name="Covert S.F."/>
            <person name="Blanchette R.A."/>
            <person name="Cullen D."/>
        </authorList>
    </citation>
    <scope>NUCLEOTIDE SEQUENCE [LARGE SCALE GENOMIC DNA]</scope>
    <source>
        <strain evidence="1 2">11061_1 CR5-6</strain>
    </source>
</reference>
<protein>
    <recommendedName>
        <fullName evidence="3">F-box domain-containing protein</fullName>
    </recommendedName>
</protein>
<organism evidence="1 2">
    <name type="scientific">Phlebiopsis gigantea (strain 11061_1 CR5-6)</name>
    <name type="common">White-rot fungus</name>
    <name type="synonym">Peniophora gigantea</name>
    <dbReference type="NCBI Taxonomy" id="745531"/>
    <lineage>
        <taxon>Eukaryota</taxon>
        <taxon>Fungi</taxon>
        <taxon>Dikarya</taxon>
        <taxon>Basidiomycota</taxon>
        <taxon>Agaricomycotina</taxon>
        <taxon>Agaricomycetes</taxon>
        <taxon>Polyporales</taxon>
        <taxon>Phanerochaetaceae</taxon>
        <taxon>Phlebiopsis</taxon>
    </lineage>
</organism>
<evidence type="ECO:0008006" key="3">
    <source>
        <dbReference type="Google" id="ProtNLM"/>
    </source>
</evidence>
<dbReference type="EMBL" id="KN840548">
    <property type="protein sequence ID" value="KIP05250.1"/>
    <property type="molecule type" value="Genomic_DNA"/>
</dbReference>
<keyword evidence="2" id="KW-1185">Reference proteome</keyword>
<name>A0A0C3S8D2_PHLG1</name>
<dbReference type="Proteomes" id="UP000053257">
    <property type="component" value="Unassembled WGS sequence"/>
</dbReference>
<evidence type="ECO:0000313" key="1">
    <source>
        <dbReference type="EMBL" id="KIP05250.1"/>
    </source>
</evidence>